<evidence type="ECO:0000313" key="5">
    <source>
        <dbReference type="Proteomes" id="UP000693672"/>
    </source>
</evidence>
<dbReference type="PROSITE" id="PS50160">
    <property type="entry name" value="DNA_LIGASE_A3"/>
    <property type="match status" value="1"/>
</dbReference>
<dbReference type="GO" id="GO:0005524">
    <property type="term" value="F:ATP binding"/>
    <property type="evidence" value="ECO:0007669"/>
    <property type="project" value="InterPro"/>
</dbReference>
<keyword evidence="5" id="KW-1185">Reference proteome</keyword>
<feature type="domain" description="ATP-dependent DNA ligase family profile" evidence="3">
    <location>
        <begin position="109"/>
        <end position="219"/>
    </location>
</feature>
<evidence type="ECO:0000256" key="1">
    <source>
        <dbReference type="ARBA" id="ARBA00007572"/>
    </source>
</evidence>
<name>A0A916JX67_9BACL</name>
<organism evidence="4 5">
    <name type="scientific">Paenibacillus solanacearum</name>
    <dbReference type="NCBI Taxonomy" id="2048548"/>
    <lineage>
        <taxon>Bacteria</taxon>
        <taxon>Bacillati</taxon>
        <taxon>Bacillota</taxon>
        <taxon>Bacilli</taxon>
        <taxon>Bacillales</taxon>
        <taxon>Paenibacillaceae</taxon>
        <taxon>Paenibacillus</taxon>
    </lineage>
</organism>
<accession>A0A916JX67</accession>
<reference evidence="4" key="1">
    <citation type="submission" date="2021-06" db="EMBL/GenBank/DDBJ databases">
        <authorList>
            <person name="Criscuolo A."/>
        </authorList>
    </citation>
    <scope>NUCLEOTIDE SEQUENCE</scope>
    <source>
        <strain evidence="4">CIP111600</strain>
    </source>
</reference>
<comment type="caution">
    <text evidence="4">The sequence shown here is derived from an EMBL/GenBank/DDBJ whole genome shotgun (WGS) entry which is preliminary data.</text>
</comment>
<proteinExistence type="inferred from homology"/>
<evidence type="ECO:0000313" key="4">
    <source>
        <dbReference type="EMBL" id="CAG7603567.1"/>
    </source>
</evidence>
<dbReference type="GO" id="GO:0006281">
    <property type="term" value="P:DNA repair"/>
    <property type="evidence" value="ECO:0007669"/>
    <property type="project" value="InterPro"/>
</dbReference>
<dbReference type="PANTHER" id="PTHR45674:SF4">
    <property type="entry name" value="DNA LIGASE 1"/>
    <property type="match status" value="1"/>
</dbReference>
<dbReference type="InterPro" id="IPR050191">
    <property type="entry name" value="ATP-dep_DNA_ligase"/>
</dbReference>
<sequence>MMNLVMTMFISPMLPEPASKPFTDDSYLFEPKMAGHRLILSRNARETRLWTRHKEECTRQYPELHRVPIESGDVVLDGEVCCVNPDTGQLEPGWVIERLKLNNTRRIDAYAARRPVHFAVWDILFYKERDLRTLPLVKRRSILESVLDANDRFVIVPQTEGSASGLLSEWKHKTVNGIVAKKMDSPYVSRRSHDWLRIAMDDQTSEPDAGDNVPASPLS</sequence>
<dbReference type="PANTHER" id="PTHR45674">
    <property type="entry name" value="DNA LIGASE 1/3 FAMILY MEMBER"/>
    <property type="match status" value="1"/>
</dbReference>
<dbReference type="Proteomes" id="UP000693672">
    <property type="component" value="Unassembled WGS sequence"/>
</dbReference>
<dbReference type="GO" id="GO:0003910">
    <property type="term" value="F:DNA ligase (ATP) activity"/>
    <property type="evidence" value="ECO:0007669"/>
    <property type="project" value="UniProtKB-EC"/>
</dbReference>
<comment type="similarity">
    <text evidence="1">Belongs to the ATP-dependent DNA ligase family.</text>
</comment>
<protein>
    <submittedName>
        <fullName evidence="4">DNA ligase C1</fullName>
        <ecNumber evidence="4">6.5.1.1</ecNumber>
    </submittedName>
</protein>
<dbReference type="AlphaFoldDB" id="A0A916JX67"/>
<evidence type="ECO:0000259" key="3">
    <source>
        <dbReference type="PROSITE" id="PS50160"/>
    </source>
</evidence>
<evidence type="ECO:0000256" key="2">
    <source>
        <dbReference type="ARBA" id="ARBA00022598"/>
    </source>
</evidence>
<dbReference type="Pfam" id="PF01068">
    <property type="entry name" value="DNA_ligase_A_M"/>
    <property type="match status" value="1"/>
</dbReference>
<dbReference type="GO" id="GO:0006310">
    <property type="term" value="P:DNA recombination"/>
    <property type="evidence" value="ECO:0007669"/>
    <property type="project" value="InterPro"/>
</dbReference>
<gene>
    <name evidence="4" type="primary">ligC</name>
    <name evidence="4" type="ORF">PAESOLCIP111_00611</name>
</gene>
<dbReference type="InterPro" id="IPR012310">
    <property type="entry name" value="DNA_ligase_ATP-dep_cent"/>
</dbReference>
<keyword evidence="2 4" id="KW-0436">Ligase</keyword>
<dbReference type="EMBL" id="CAJVAS010000002">
    <property type="protein sequence ID" value="CAG7603567.1"/>
    <property type="molecule type" value="Genomic_DNA"/>
</dbReference>
<dbReference type="EC" id="6.5.1.1" evidence="4"/>